<dbReference type="CDD" id="cd02516">
    <property type="entry name" value="CDP-ME_synthetase"/>
    <property type="match status" value="1"/>
</dbReference>
<evidence type="ECO:0000313" key="8">
    <source>
        <dbReference type="EMBL" id="RPF54885.1"/>
    </source>
</evidence>
<protein>
    <recommendedName>
        <fullName evidence="7">2-C-methyl-D-erythritol 4-phosphate cytidylyltransferase</fullName>
        <ecNumber evidence="7">2.7.7.60</ecNumber>
    </recommendedName>
    <alternativeName>
        <fullName evidence="7">4-diphosphocytidyl-2C-methyl-D-erythritol synthase</fullName>
    </alternativeName>
    <alternativeName>
        <fullName evidence="7">MEP cytidylyltransferase</fullName>
        <shortName evidence="7">MCT</shortName>
    </alternativeName>
</protein>
<comment type="caution">
    <text evidence="8">The sequence shown here is derived from an EMBL/GenBank/DDBJ whole genome shotgun (WGS) entry which is preliminary data.</text>
</comment>
<accession>A0A3N5C8R9</accession>
<evidence type="ECO:0000256" key="1">
    <source>
        <dbReference type="ARBA" id="ARBA00001282"/>
    </source>
</evidence>
<dbReference type="PROSITE" id="PS01295">
    <property type="entry name" value="ISPD"/>
    <property type="match status" value="1"/>
</dbReference>
<feature type="site" description="Positions MEP for the nucleophilic attack" evidence="7">
    <location>
        <position position="206"/>
    </location>
</feature>
<dbReference type="Gene3D" id="3.90.550.10">
    <property type="entry name" value="Spore Coat Polysaccharide Biosynthesis Protein SpsA, Chain A"/>
    <property type="match status" value="1"/>
</dbReference>
<dbReference type="NCBIfam" id="TIGR00453">
    <property type="entry name" value="ispD"/>
    <property type="match status" value="1"/>
</dbReference>
<evidence type="ECO:0000256" key="2">
    <source>
        <dbReference type="ARBA" id="ARBA00004787"/>
    </source>
</evidence>
<dbReference type="SUPFAM" id="SSF53448">
    <property type="entry name" value="Nucleotide-diphospho-sugar transferases"/>
    <property type="match status" value="1"/>
</dbReference>
<feature type="site" description="Transition state stabilizer" evidence="7">
    <location>
        <position position="15"/>
    </location>
</feature>
<dbReference type="RefSeq" id="WP_123808544.1">
    <property type="nucleotide sequence ID" value="NZ_RKRK01000005.1"/>
</dbReference>
<proteinExistence type="inferred from homology"/>
<comment type="catalytic activity">
    <reaction evidence="1 7">
        <text>2-C-methyl-D-erythritol 4-phosphate + CTP + H(+) = 4-CDP-2-C-methyl-D-erythritol + diphosphate</text>
        <dbReference type="Rhea" id="RHEA:13429"/>
        <dbReference type="ChEBI" id="CHEBI:15378"/>
        <dbReference type="ChEBI" id="CHEBI:33019"/>
        <dbReference type="ChEBI" id="CHEBI:37563"/>
        <dbReference type="ChEBI" id="CHEBI:57823"/>
        <dbReference type="ChEBI" id="CHEBI:58262"/>
        <dbReference type="EC" id="2.7.7.60"/>
    </reaction>
</comment>
<keyword evidence="9" id="KW-1185">Reference proteome</keyword>
<dbReference type="GO" id="GO:0019288">
    <property type="term" value="P:isopentenyl diphosphate biosynthetic process, methylerythritol 4-phosphate pathway"/>
    <property type="evidence" value="ECO:0007669"/>
    <property type="project" value="UniProtKB-UniRule"/>
</dbReference>
<evidence type="ECO:0000256" key="7">
    <source>
        <dbReference type="HAMAP-Rule" id="MF_00108"/>
    </source>
</evidence>
<gene>
    <name evidence="7" type="primary">ispD</name>
    <name evidence="8" type="ORF">EDD62_1666</name>
</gene>
<evidence type="ECO:0000256" key="4">
    <source>
        <dbReference type="ARBA" id="ARBA00022679"/>
    </source>
</evidence>
<dbReference type="PANTHER" id="PTHR32125">
    <property type="entry name" value="2-C-METHYL-D-ERYTHRITOL 4-PHOSPHATE CYTIDYLYLTRANSFERASE, CHLOROPLASTIC"/>
    <property type="match status" value="1"/>
</dbReference>
<dbReference type="FunFam" id="3.90.550.10:FF:000003">
    <property type="entry name" value="2-C-methyl-D-erythritol 4-phosphate cytidylyltransferase"/>
    <property type="match status" value="1"/>
</dbReference>
<comment type="function">
    <text evidence="7">Catalyzes the formation of 4-diphosphocytidyl-2-C-methyl-D-erythritol from CTP and 2-C-methyl-D-erythritol 4-phosphate (MEP).</text>
</comment>
<dbReference type="EC" id="2.7.7.60" evidence="7"/>
<dbReference type="EMBL" id="RKRK01000005">
    <property type="protein sequence ID" value="RPF54885.1"/>
    <property type="molecule type" value="Genomic_DNA"/>
</dbReference>
<evidence type="ECO:0000256" key="5">
    <source>
        <dbReference type="ARBA" id="ARBA00022695"/>
    </source>
</evidence>
<dbReference type="UniPathway" id="UPA00056">
    <property type="reaction ID" value="UER00093"/>
</dbReference>
<dbReference type="OrthoDB" id="9806837at2"/>
<feature type="site" description="Positions MEP for the nucleophilic attack" evidence="7">
    <location>
        <position position="150"/>
    </location>
</feature>
<name>A0A3N5C8R9_9BACL</name>
<keyword evidence="4 7" id="KW-0808">Transferase</keyword>
<dbReference type="InterPro" id="IPR029044">
    <property type="entry name" value="Nucleotide-diphossugar_trans"/>
</dbReference>
<evidence type="ECO:0000256" key="3">
    <source>
        <dbReference type="ARBA" id="ARBA00009789"/>
    </source>
</evidence>
<dbReference type="InterPro" id="IPR001228">
    <property type="entry name" value="IspD"/>
</dbReference>
<sequence length="229" mass="25829">MGYSVIIPAAGVGKRMKHHRNKLFIELQGQSILERTLNIFETHSLCDEIIIAVNKQDIHDIEQLRAQYTKIKPLVEGGVERQHSIYHALKHIENDIVMVHDAARPFVIHEQINMLYQSVVEGQHAVLGVRAKDTIKIVDEHKIIKSTLDRNSIYHIQTPQAFTKKVLTKAYDDAFSKGILGTDDASLVEQSGIAVAIIEGSDTNIKITTPIDIQLGELILQNMVKRNER</sequence>
<feature type="site" description="Transition state stabilizer" evidence="7">
    <location>
        <position position="22"/>
    </location>
</feature>
<comment type="similarity">
    <text evidence="3 7">Belongs to the IspD/TarI cytidylyltransferase family. IspD subfamily.</text>
</comment>
<comment type="pathway">
    <text evidence="2 7">Isoprenoid biosynthesis; isopentenyl diphosphate biosynthesis via DXP pathway; isopentenyl diphosphate from 1-deoxy-D-xylulose 5-phosphate: step 2/6.</text>
</comment>
<dbReference type="InterPro" id="IPR018294">
    <property type="entry name" value="ISPD_synthase_CS"/>
</dbReference>
<dbReference type="HAMAP" id="MF_00108">
    <property type="entry name" value="IspD"/>
    <property type="match status" value="1"/>
</dbReference>
<dbReference type="Pfam" id="PF01128">
    <property type="entry name" value="IspD"/>
    <property type="match status" value="1"/>
</dbReference>
<dbReference type="InterPro" id="IPR034683">
    <property type="entry name" value="IspD/TarI"/>
</dbReference>
<keyword evidence="5 7" id="KW-0548">Nucleotidyltransferase</keyword>
<evidence type="ECO:0000256" key="6">
    <source>
        <dbReference type="ARBA" id="ARBA00023229"/>
    </source>
</evidence>
<organism evidence="8 9">
    <name type="scientific">Abyssicoccus albus</name>
    <dbReference type="NCBI Taxonomy" id="1817405"/>
    <lineage>
        <taxon>Bacteria</taxon>
        <taxon>Bacillati</taxon>
        <taxon>Bacillota</taxon>
        <taxon>Bacilli</taxon>
        <taxon>Bacillales</taxon>
        <taxon>Abyssicoccaceae</taxon>
    </lineage>
</organism>
<keyword evidence="6 7" id="KW-0414">Isoprene biosynthesis</keyword>
<dbReference type="Proteomes" id="UP000277108">
    <property type="component" value="Unassembled WGS sequence"/>
</dbReference>
<dbReference type="AlphaFoldDB" id="A0A3N5C8R9"/>
<dbReference type="GO" id="GO:0050518">
    <property type="term" value="F:2-C-methyl-D-erythritol 4-phosphate cytidylyltransferase activity"/>
    <property type="evidence" value="ECO:0007669"/>
    <property type="project" value="UniProtKB-UniRule"/>
</dbReference>
<dbReference type="PANTHER" id="PTHR32125:SF4">
    <property type="entry name" value="2-C-METHYL-D-ERYTHRITOL 4-PHOSPHATE CYTIDYLYLTRANSFERASE, CHLOROPLASTIC"/>
    <property type="match status" value="1"/>
</dbReference>
<evidence type="ECO:0000313" key="9">
    <source>
        <dbReference type="Proteomes" id="UP000277108"/>
    </source>
</evidence>
<reference evidence="8 9" key="1">
    <citation type="submission" date="2018-11" db="EMBL/GenBank/DDBJ databases">
        <title>Genomic Encyclopedia of Type Strains, Phase IV (KMG-IV): sequencing the most valuable type-strain genomes for metagenomic binning, comparative biology and taxonomic classification.</title>
        <authorList>
            <person name="Goeker M."/>
        </authorList>
    </citation>
    <scope>NUCLEOTIDE SEQUENCE [LARGE SCALE GENOMIC DNA]</scope>
    <source>
        <strain evidence="8 9">DSM 29158</strain>
    </source>
</reference>
<dbReference type="InterPro" id="IPR050088">
    <property type="entry name" value="IspD/TarI_cytidylyltransf_bact"/>
</dbReference>